<comment type="caution">
    <text evidence="1">The sequence shown here is derived from an EMBL/GenBank/DDBJ whole genome shotgun (WGS) entry which is preliminary data.</text>
</comment>
<dbReference type="EMBL" id="ANCE01000190">
    <property type="protein sequence ID" value="EMK21396.1"/>
    <property type="molecule type" value="Genomic_DNA"/>
</dbReference>
<gene>
    <name evidence="1" type="ORF">LEP1GSC008_4223</name>
</gene>
<evidence type="ECO:0000313" key="1">
    <source>
        <dbReference type="EMBL" id="EMK21396.1"/>
    </source>
</evidence>
<dbReference type="AlphaFoldDB" id="M6FEZ4"/>
<protein>
    <submittedName>
        <fullName evidence="1">Uncharacterized protein</fullName>
    </submittedName>
</protein>
<reference evidence="1 2" key="1">
    <citation type="submission" date="2013-01" db="EMBL/GenBank/DDBJ databases">
        <authorList>
            <person name="Harkins D.M."/>
            <person name="Durkin A.S."/>
            <person name="Brinkac L.M."/>
            <person name="Haft D.H."/>
            <person name="Selengut J.D."/>
            <person name="Sanka R."/>
            <person name="DePew J."/>
            <person name="Purushe J."/>
            <person name="Galloway R.L."/>
            <person name="Vinetz J.M."/>
            <person name="Sutton G.G."/>
            <person name="Nierman W.C."/>
            <person name="Fouts D.E."/>
        </authorList>
    </citation>
    <scope>NUCLEOTIDE SEQUENCE [LARGE SCALE GENOMIC DNA]</scope>
    <source>
        <strain evidence="1 2">Nikolaevo</strain>
    </source>
</reference>
<proteinExistence type="predicted"/>
<evidence type="ECO:0000313" key="2">
    <source>
        <dbReference type="Proteomes" id="UP000011980"/>
    </source>
</evidence>
<organism evidence="1 2">
    <name type="scientific">Leptospira kirschneri serovar Bulgarica str. Nikolaevo</name>
    <dbReference type="NCBI Taxonomy" id="1240687"/>
    <lineage>
        <taxon>Bacteria</taxon>
        <taxon>Pseudomonadati</taxon>
        <taxon>Spirochaetota</taxon>
        <taxon>Spirochaetia</taxon>
        <taxon>Leptospirales</taxon>
        <taxon>Leptospiraceae</taxon>
        <taxon>Leptospira</taxon>
    </lineage>
</organism>
<dbReference type="PATRIC" id="fig|1240687.3.peg.3820"/>
<name>M6FEZ4_9LEPT</name>
<sequence length="48" mass="5968">MRLFRILEYKFFKVSQRKAKIFRIQLRFMNLITFPEIATILDFIREVS</sequence>
<accession>M6FEZ4</accession>
<dbReference type="Proteomes" id="UP000011980">
    <property type="component" value="Unassembled WGS sequence"/>
</dbReference>